<evidence type="ECO:0000259" key="2">
    <source>
        <dbReference type="Pfam" id="PF18602"/>
    </source>
</evidence>
<feature type="chain" id="PRO_5003066291" description="Rap1a immunity protein domain-containing protein" evidence="1">
    <location>
        <begin position="24"/>
        <end position="121"/>
    </location>
</feature>
<evidence type="ECO:0000313" key="3">
    <source>
        <dbReference type="EMBL" id="EFF74556.1"/>
    </source>
</evidence>
<accession>D4XF72</accession>
<gene>
    <name evidence="3" type="ORF">HMPREF0004_4119</name>
</gene>
<reference evidence="4" key="1">
    <citation type="submission" date="2010-03" db="EMBL/GenBank/DDBJ databases">
        <title>Complete sequence of Mobiluncus curtisii ATCC 43063.</title>
        <authorList>
            <person name="Muzny D."/>
            <person name="Qin X."/>
            <person name="Deng J."/>
            <person name="Jiang H."/>
            <person name="Liu Y."/>
            <person name="Qu J."/>
            <person name="Song X.-Z."/>
            <person name="Zhang L."/>
            <person name="Thornton R."/>
            <person name="Coyle M."/>
            <person name="Francisco L."/>
            <person name="Jackson L."/>
            <person name="Javaid M."/>
            <person name="Korchina V."/>
            <person name="Kovar C."/>
            <person name="Mata R."/>
            <person name="Mathew T."/>
            <person name="Ngo R."/>
            <person name="Nguyen L."/>
            <person name="Nguyen N."/>
            <person name="Okwuonu G."/>
            <person name="Ongeri F."/>
            <person name="Pham C."/>
            <person name="Simmons D."/>
            <person name="Wilczek-Boney K."/>
            <person name="Hale W."/>
            <person name="Jakkamsetti A."/>
            <person name="Pham P."/>
            <person name="Ruth R."/>
            <person name="San Lucas F."/>
            <person name="Warren J."/>
            <person name="Zhang J."/>
            <person name="Zhao Z."/>
            <person name="Zhou C."/>
            <person name="Zhu D."/>
            <person name="Lee S."/>
            <person name="Bess C."/>
            <person name="Blankenburg K."/>
            <person name="Forbes L."/>
            <person name="Fu Q."/>
            <person name="Gubbala S."/>
            <person name="Hirani K."/>
            <person name="Jayaseelan J.C."/>
            <person name="Lara F."/>
            <person name="Munidasa M."/>
            <person name="Palculict T."/>
            <person name="Patil S."/>
            <person name="Pu L.-L."/>
            <person name="Saada N."/>
            <person name="Tang L."/>
            <person name="Weissenberger G."/>
            <person name="Zhu Y."/>
            <person name="Hemphill L."/>
            <person name="Shang Y."/>
            <person name="Youmans B."/>
            <person name="Ayvaz T."/>
            <person name="Ross M."/>
            <person name="Santibanez J."/>
            <person name="Aqrawi P."/>
            <person name="Gross S."/>
            <person name="Joshi V."/>
            <person name="Fowler G."/>
            <person name="Nazareth L."/>
            <person name="Reid J."/>
            <person name="Worley K."/>
            <person name="Petrosino J."/>
            <person name="Highlander S."/>
            <person name="Gibbs R."/>
            <person name="Gibbs R."/>
        </authorList>
    </citation>
    <scope>NUCLEOTIDE SEQUENCE [LARGE SCALE GENOMIC DNA]</scope>
    <source>
        <strain evidence="4">ATCC 43553</strain>
    </source>
</reference>
<dbReference type="Gene3D" id="1.10.890.40">
    <property type="match status" value="1"/>
</dbReference>
<sequence length="121" mass="13249">MIQNKLIALLLCAAGLTATSAFAAEKDTSSGNYWLAQCQNSDPNRSVACINYIKGLRDGVQAQRILTKTNPVFCIPEAVTPGQLKDLFAKYLKDNPKNRHMPGNAILVYTLKQSYPCKASD</sequence>
<dbReference type="Pfam" id="PF18602">
    <property type="entry name" value="Rap1a"/>
    <property type="match status" value="1"/>
</dbReference>
<feature type="signal peptide" evidence="1">
    <location>
        <begin position="1"/>
        <end position="23"/>
    </location>
</feature>
<dbReference type="EMBL" id="ADMS01000095">
    <property type="protein sequence ID" value="EFF74556.1"/>
    <property type="molecule type" value="Genomic_DNA"/>
</dbReference>
<dbReference type="OrthoDB" id="9111525at2"/>
<keyword evidence="1" id="KW-0732">Signal</keyword>
<proteinExistence type="predicted"/>
<name>D4XF72_9BURK</name>
<organism evidence="3 4">
    <name type="scientific">Achromobacter piechaudii ATCC 43553</name>
    <dbReference type="NCBI Taxonomy" id="742159"/>
    <lineage>
        <taxon>Bacteria</taxon>
        <taxon>Pseudomonadati</taxon>
        <taxon>Pseudomonadota</taxon>
        <taxon>Betaproteobacteria</taxon>
        <taxon>Burkholderiales</taxon>
        <taxon>Alcaligenaceae</taxon>
        <taxon>Achromobacter</taxon>
    </lineage>
</organism>
<evidence type="ECO:0000313" key="4">
    <source>
        <dbReference type="Proteomes" id="UP000004510"/>
    </source>
</evidence>
<feature type="domain" description="Rap1a immunity protein" evidence="2">
    <location>
        <begin position="30"/>
        <end position="117"/>
    </location>
</feature>
<protein>
    <recommendedName>
        <fullName evidence="2">Rap1a immunity protein domain-containing protein</fullName>
    </recommendedName>
</protein>
<dbReference type="Proteomes" id="UP000004510">
    <property type="component" value="Unassembled WGS sequence"/>
</dbReference>
<dbReference type="InterPro" id="IPR041238">
    <property type="entry name" value="Rap1a"/>
</dbReference>
<dbReference type="HOGENOM" id="CLU_1843577_0_0_4"/>
<dbReference type="AlphaFoldDB" id="D4XF72"/>
<evidence type="ECO:0000256" key="1">
    <source>
        <dbReference type="SAM" id="SignalP"/>
    </source>
</evidence>
<dbReference type="RefSeq" id="WP_006220222.1">
    <property type="nucleotide sequence ID" value="NZ_GG770409.1"/>
</dbReference>
<comment type="caution">
    <text evidence="3">The sequence shown here is derived from an EMBL/GenBank/DDBJ whole genome shotgun (WGS) entry which is preliminary data.</text>
</comment>